<evidence type="ECO:0000256" key="8">
    <source>
        <dbReference type="ARBA" id="ARBA00023125"/>
    </source>
</evidence>
<dbReference type="Proteomes" id="UP000681610">
    <property type="component" value="Unassembled WGS sequence"/>
</dbReference>
<protein>
    <recommendedName>
        <fullName evidence="12">DNA 3'-5' helicase</fullName>
        <ecNumber evidence="12">5.6.2.4</ecNumber>
    </recommendedName>
</protein>
<dbReference type="Pfam" id="PF00580">
    <property type="entry name" value="UvrD-helicase"/>
    <property type="match status" value="1"/>
</dbReference>
<reference evidence="17 18" key="1">
    <citation type="submission" date="2021-03" db="EMBL/GenBank/DDBJ databases">
        <title>Isolation and description of Capnocytophaga bilenii sp. nov., a novel Capnocytophaga species, isolated from a gingivitis subject.</title>
        <authorList>
            <person name="Antezack A."/>
            <person name="Monnet-Corti V."/>
            <person name="La Scola B."/>
        </authorList>
    </citation>
    <scope>NUCLEOTIDE SEQUENCE [LARGE SCALE GENOMIC DNA]</scope>
    <source>
        <strain evidence="17 18">Marseille-Q4570</strain>
    </source>
</reference>
<dbReference type="Pfam" id="PF12705">
    <property type="entry name" value="PDDEXK_1"/>
    <property type="match status" value="1"/>
</dbReference>
<comment type="catalytic activity">
    <reaction evidence="11">
        <text>Couples ATP hydrolysis with the unwinding of duplex DNA by translocating in the 3'-5' direction.</text>
        <dbReference type="EC" id="5.6.2.4"/>
    </reaction>
</comment>
<evidence type="ECO:0000313" key="18">
    <source>
        <dbReference type="Proteomes" id="UP000681610"/>
    </source>
</evidence>
<evidence type="ECO:0000256" key="10">
    <source>
        <dbReference type="ARBA" id="ARBA00023235"/>
    </source>
</evidence>
<keyword evidence="9" id="KW-0234">DNA repair</keyword>
<evidence type="ECO:0000256" key="7">
    <source>
        <dbReference type="ARBA" id="ARBA00022840"/>
    </source>
</evidence>
<dbReference type="Gene3D" id="3.40.50.300">
    <property type="entry name" value="P-loop containing nucleotide triphosphate hydrolases"/>
    <property type="match status" value="4"/>
</dbReference>
<accession>A0ABS3PZ97</accession>
<evidence type="ECO:0000256" key="13">
    <source>
        <dbReference type="ARBA" id="ARBA00048988"/>
    </source>
</evidence>
<evidence type="ECO:0000256" key="6">
    <source>
        <dbReference type="ARBA" id="ARBA00022839"/>
    </source>
</evidence>
<keyword evidence="1" id="KW-0540">Nuclease</keyword>
<keyword evidence="6" id="KW-0269">Exonuclease</keyword>
<evidence type="ECO:0000256" key="1">
    <source>
        <dbReference type="ARBA" id="ARBA00022722"/>
    </source>
</evidence>
<evidence type="ECO:0000313" key="17">
    <source>
        <dbReference type="EMBL" id="MBO1884209.1"/>
    </source>
</evidence>
<feature type="binding site" evidence="14">
    <location>
        <begin position="7"/>
        <end position="14"/>
    </location>
    <ligand>
        <name>ATP</name>
        <dbReference type="ChEBI" id="CHEBI:30616"/>
    </ligand>
</feature>
<name>A0ABS3PZ97_9FLAO</name>
<dbReference type="InterPro" id="IPR000212">
    <property type="entry name" value="DNA_helicase_UvrD/REP"/>
</dbReference>
<evidence type="ECO:0000256" key="11">
    <source>
        <dbReference type="ARBA" id="ARBA00034617"/>
    </source>
</evidence>
<keyword evidence="5 14" id="KW-0347">Helicase</keyword>
<gene>
    <name evidence="17" type="ORF">J4N46_07205</name>
</gene>
<proteinExistence type="predicted"/>
<keyword evidence="2 14" id="KW-0547">Nucleotide-binding</keyword>
<keyword evidence="10" id="KW-0413">Isomerase</keyword>
<dbReference type="InterPro" id="IPR014017">
    <property type="entry name" value="DNA_helicase_UvrD-like_C"/>
</dbReference>
<dbReference type="EC" id="5.6.2.4" evidence="12"/>
<dbReference type="InterPro" id="IPR014016">
    <property type="entry name" value="UvrD-like_ATP-bd"/>
</dbReference>
<evidence type="ECO:0000256" key="12">
    <source>
        <dbReference type="ARBA" id="ARBA00034808"/>
    </source>
</evidence>
<dbReference type="Gene3D" id="3.90.320.10">
    <property type="match status" value="1"/>
</dbReference>
<keyword evidence="8" id="KW-0238">DNA-binding</keyword>
<dbReference type="SUPFAM" id="SSF52540">
    <property type="entry name" value="P-loop containing nucleoside triphosphate hydrolases"/>
    <property type="match status" value="1"/>
</dbReference>
<evidence type="ECO:0000259" key="16">
    <source>
        <dbReference type="PROSITE" id="PS51217"/>
    </source>
</evidence>
<evidence type="ECO:0000259" key="15">
    <source>
        <dbReference type="PROSITE" id="PS51198"/>
    </source>
</evidence>
<feature type="domain" description="UvrD-like helicase C-terminal" evidence="16">
    <location>
        <begin position="490"/>
        <end position="764"/>
    </location>
</feature>
<dbReference type="InterPro" id="IPR027417">
    <property type="entry name" value="P-loop_NTPase"/>
</dbReference>
<feature type="domain" description="UvrD-like helicase ATP-binding" evidence="15">
    <location>
        <begin position="1"/>
        <end position="473"/>
    </location>
</feature>
<keyword evidence="7 14" id="KW-0067">ATP-binding</keyword>
<dbReference type="EMBL" id="JAGDYP010000004">
    <property type="protein sequence ID" value="MBO1884209.1"/>
    <property type="molecule type" value="Genomic_DNA"/>
</dbReference>
<organism evidence="17 18">
    <name type="scientific">Capnocytophaga bilenii</name>
    <dbReference type="NCBI Taxonomy" id="2819369"/>
    <lineage>
        <taxon>Bacteria</taxon>
        <taxon>Pseudomonadati</taxon>
        <taxon>Bacteroidota</taxon>
        <taxon>Flavobacteriia</taxon>
        <taxon>Flavobacteriales</taxon>
        <taxon>Flavobacteriaceae</taxon>
        <taxon>Capnocytophaga</taxon>
    </lineage>
</organism>
<dbReference type="Pfam" id="PF13361">
    <property type="entry name" value="UvrD_C"/>
    <property type="match status" value="2"/>
</dbReference>
<keyword evidence="3" id="KW-0227">DNA damage</keyword>
<dbReference type="PANTHER" id="PTHR11070">
    <property type="entry name" value="UVRD / RECB / PCRA DNA HELICASE FAMILY MEMBER"/>
    <property type="match status" value="1"/>
</dbReference>
<dbReference type="RefSeq" id="WP_208058742.1">
    <property type="nucleotide sequence ID" value="NZ_JAGDYP010000004.1"/>
</dbReference>
<evidence type="ECO:0000256" key="2">
    <source>
        <dbReference type="ARBA" id="ARBA00022741"/>
    </source>
</evidence>
<dbReference type="PROSITE" id="PS51198">
    <property type="entry name" value="UVRD_HELICASE_ATP_BIND"/>
    <property type="match status" value="1"/>
</dbReference>
<dbReference type="InterPro" id="IPR011604">
    <property type="entry name" value="PDDEXK-like_dom_sf"/>
</dbReference>
<dbReference type="PROSITE" id="PS51217">
    <property type="entry name" value="UVRD_HELICASE_CTER"/>
    <property type="match status" value="1"/>
</dbReference>
<evidence type="ECO:0000256" key="9">
    <source>
        <dbReference type="ARBA" id="ARBA00023204"/>
    </source>
</evidence>
<comment type="caution">
    <text evidence="17">The sequence shown here is derived from an EMBL/GenBank/DDBJ whole genome shotgun (WGS) entry which is preliminary data.</text>
</comment>
<evidence type="ECO:0000256" key="5">
    <source>
        <dbReference type="ARBA" id="ARBA00022806"/>
    </source>
</evidence>
<keyword evidence="4 14" id="KW-0378">Hydrolase</keyword>
<dbReference type="InterPro" id="IPR038726">
    <property type="entry name" value="PDDEXK_AddAB-type"/>
</dbReference>
<sequence>MYTIYNASAGSGKTYSLVKAYLAIILKQTPNFKQLLAITFTNKAVFEMKNRIIELLGLFASDKVKDQEPSMFKELRQELGFTVNELQQRSQRALQYILHNYASFNISTIDAFNHQLIRHFSHDLHLNPFFEVQLESTTILQQAVDNLLSRAGTDKALTQWLIAFSNEKINEDKSWDTTQELLKIAQLLTVENHHEALQTLKDKTLTDFAALKHILQQHKHTVPQLITQEANNFLTLMSQHQLTAKEFNRGYPYKFFEDPTSLPHKKIDSWDTAIWQQKLLNDEKLYTDKVGKTHGAIIDSLHPQIKQHYLHIKKLFAFRSFIENALKYLPPLALLNQIQAEISLIKDEENILPIWEFNSVISSELMSQAERFPHVVPFIYERIGEKFRHYFIDEFQDTSVLQWKNLLPLVKNALQSEEDGQVGSLLLVGDAKQSIYRWRGGKAEQFISLYEQQSHPFDVELHLQHLTENYRSLPQIINFNNAFFASVASEFETETYRKLYENAQQQYPKSKENQHLPEGYVEVTFVSTKSDESEESDQPNTELDSPIGITQRELIYCEQVLQKIQHALAAGAAYKDITVLTRYNREGAAVAAYLSQHTIKVISPDSLLLKNVPAVQFLIALLRLLYQPESQQLKLAMLFDYLRLGRIADADAHQFLSTYVNAPVETFFSEFGFSAEKFNEYSLYEGVAFAVQCFNLPHKEATEPMASDAYLSDFINLLFDFKNARKGGLSDFLEYWNEKQEELSISLPEGLDAVTILSVHKSKGLSAPVIIYPFADNVLKKPRTEMLWCPVLPEEFAGFTHLLVGSNKSMEQYEPTQSIYQQFQEEQLLDNLNVLYVALTRPISMLYVISALPEVTTEKAAEKVTYGTLLEKYLSSSKATFTETPTASIYAIGTPAMSPVKETKKNEEGVVYFQQRWATPQYKIATGASLLWDTHQQEAIERGNIIHQLLANIYYAEDLPQVLADAQEEGMLSAAQVALLAPPLQQLLTDEKLKPFYTHSYNYWNEREFIDQRGRYYRPDRLAYDANKREIFIIDYKTGEPQPQYAQQLAYYAHNLETLGWKVKAKYLVYIATNEVILLK</sequence>
<keyword evidence="18" id="KW-1185">Reference proteome</keyword>
<evidence type="ECO:0000256" key="14">
    <source>
        <dbReference type="PROSITE-ProRule" id="PRU00560"/>
    </source>
</evidence>
<comment type="catalytic activity">
    <reaction evidence="13">
        <text>ATP + H2O = ADP + phosphate + H(+)</text>
        <dbReference type="Rhea" id="RHEA:13065"/>
        <dbReference type="ChEBI" id="CHEBI:15377"/>
        <dbReference type="ChEBI" id="CHEBI:15378"/>
        <dbReference type="ChEBI" id="CHEBI:30616"/>
        <dbReference type="ChEBI" id="CHEBI:43474"/>
        <dbReference type="ChEBI" id="CHEBI:456216"/>
        <dbReference type="EC" id="5.6.2.4"/>
    </reaction>
</comment>
<dbReference type="PANTHER" id="PTHR11070:SF67">
    <property type="entry name" value="DNA 3'-5' HELICASE"/>
    <property type="match status" value="1"/>
</dbReference>
<evidence type="ECO:0000256" key="4">
    <source>
        <dbReference type="ARBA" id="ARBA00022801"/>
    </source>
</evidence>
<evidence type="ECO:0000256" key="3">
    <source>
        <dbReference type="ARBA" id="ARBA00022763"/>
    </source>
</evidence>